<evidence type="ECO:0000256" key="5">
    <source>
        <dbReference type="ARBA" id="ARBA00022989"/>
    </source>
</evidence>
<evidence type="ECO:0000256" key="1">
    <source>
        <dbReference type="ARBA" id="ARBA00004141"/>
    </source>
</evidence>
<organism evidence="13 14">
    <name type="scientific">Vulpes vulpes</name>
    <name type="common">Red fox</name>
    <dbReference type="NCBI Taxonomy" id="9627"/>
    <lineage>
        <taxon>Eukaryota</taxon>
        <taxon>Metazoa</taxon>
        <taxon>Chordata</taxon>
        <taxon>Craniata</taxon>
        <taxon>Vertebrata</taxon>
        <taxon>Euteleostomi</taxon>
        <taxon>Mammalia</taxon>
        <taxon>Eutheria</taxon>
        <taxon>Laurasiatheria</taxon>
        <taxon>Carnivora</taxon>
        <taxon>Caniformia</taxon>
        <taxon>Canidae</taxon>
        <taxon>Vulpes</taxon>
    </lineage>
</organism>
<feature type="compositionally biased region" description="Basic and acidic residues" evidence="10">
    <location>
        <begin position="338"/>
        <end position="357"/>
    </location>
</feature>
<feature type="compositionally biased region" description="Low complexity" evidence="10">
    <location>
        <begin position="107"/>
        <end position="116"/>
    </location>
</feature>
<comment type="similarity">
    <text evidence="9">Belongs to the two pore domain potassium channel (TC 1.A.1.8) family.</text>
</comment>
<dbReference type="InterPro" id="IPR003280">
    <property type="entry name" value="2pore_dom_K_chnl"/>
</dbReference>
<dbReference type="SUPFAM" id="SSF81324">
    <property type="entry name" value="Voltage-gated potassium channels"/>
    <property type="match status" value="1"/>
</dbReference>
<feature type="transmembrane region" description="Helical" evidence="11">
    <location>
        <begin position="157"/>
        <end position="177"/>
    </location>
</feature>
<feature type="region of interest" description="Disordered" evidence="10">
    <location>
        <begin position="329"/>
        <end position="374"/>
    </location>
</feature>
<dbReference type="PANTHER" id="PTHR11003:SF30">
    <property type="entry name" value="POTASSIUM CHANNEL SUBFAMILY K MEMBER 4"/>
    <property type="match status" value="1"/>
</dbReference>
<dbReference type="InterPro" id="IPR013099">
    <property type="entry name" value="K_chnl_dom"/>
</dbReference>
<dbReference type="PRINTS" id="PR01691">
    <property type="entry name" value="TRAAKCHANNEL"/>
</dbReference>
<feature type="compositionally biased region" description="Low complexity" evidence="10">
    <location>
        <begin position="359"/>
        <end position="374"/>
    </location>
</feature>
<keyword evidence="4" id="KW-0630">Potassium</keyword>
<evidence type="ECO:0000256" key="11">
    <source>
        <dbReference type="SAM" id="Phobius"/>
    </source>
</evidence>
<keyword evidence="8 9" id="KW-0407">Ion channel</keyword>
<dbReference type="GeneID" id="112924312"/>
<feature type="domain" description="Potassium channel" evidence="12">
    <location>
        <begin position="144"/>
        <end position="181"/>
    </location>
</feature>
<feature type="region of interest" description="Disordered" evidence="10">
    <location>
        <begin position="1"/>
        <end position="138"/>
    </location>
</feature>
<proteinExistence type="inferred from homology"/>
<evidence type="ECO:0000256" key="9">
    <source>
        <dbReference type="RuleBase" id="RU003857"/>
    </source>
</evidence>
<dbReference type="RefSeq" id="XP_072614406.1">
    <property type="nucleotide sequence ID" value="XM_072758305.1"/>
</dbReference>
<dbReference type="Gene3D" id="1.10.287.70">
    <property type="match status" value="1"/>
</dbReference>
<evidence type="ECO:0000256" key="6">
    <source>
        <dbReference type="ARBA" id="ARBA00023065"/>
    </source>
</evidence>
<keyword evidence="7 11" id="KW-0472">Membrane</keyword>
<dbReference type="Proteomes" id="UP001652641">
    <property type="component" value="Chromosome 5"/>
</dbReference>
<dbReference type="Pfam" id="PF07885">
    <property type="entry name" value="Ion_trans_2"/>
    <property type="match status" value="2"/>
</dbReference>
<evidence type="ECO:0000256" key="7">
    <source>
        <dbReference type="ARBA" id="ARBA00023136"/>
    </source>
</evidence>
<feature type="compositionally biased region" description="Low complexity" evidence="10">
    <location>
        <begin position="86"/>
        <end position="98"/>
    </location>
</feature>
<dbReference type="PRINTS" id="PR01333">
    <property type="entry name" value="2POREKCHANEL"/>
</dbReference>
<evidence type="ECO:0000256" key="4">
    <source>
        <dbReference type="ARBA" id="ARBA00022958"/>
    </source>
</evidence>
<evidence type="ECO:0000313" key="14">
    <source>
        <dbReference type="RefSeq" id="XP_072614406.1"/>
    </source>
</evidence>
<keyword evidence="3 9" id="KW-0812">Transmembrane</keyword>
<evidence type="ECO:0000256" key="8">
    <source>
        <dbReference type="ARBA" id="ARBA00023303"/>
    </source>
</evidence>
<keyword evidence="2 9" id="KW-0813">Transport</keyword>
<name>A0ABM5AHZ2_VULVU</name>
<gene>
    <name evidence="14" type="primary">KCNK4</name>
</gene>
<evidence type="ECO:0000256" key="2">
    <source>
        <dbReference type="ARBA" id="ARBA00022448"/>
    </source>
</evidence>
<dbReference type="InterPro" id="IPR008074">
    <property type="entry name" value="2pore_dom_K_chnl_TRAAK"/>
</dbReference>
<feature type="transmembrane region" description="Helical" evidence="11">
    <location>
        <begin position="241"/>
        <end position="259"/>
    </location>
</feature>
<sequence>MSWPGPRRWPRWLAGGAVPGLRAETPGRTQRRPASGSSAPHLPRPDRIGGLGGRSDRCSPGAPCPASPGRRRDWPGPWARHAQHHTPGTAGTGPTLLGVWCPGVPGPGAAPRAAGPEGAGGGPRKVPEGPSVCERPGPGELHQGYGNAALRTDAGRLFCIFYALVGIPLFGILLAGVGDRLGSSLRRGIGHIEAIFLKWHVPPELVRILSAVLFLLIGCLLFVLTPTFVFCYVEGWSKLEAIYFVVVTLTTVGFGDYVADPLTELGRGAVNQQLTGLKSAPQSTFFWPPRWYPRRQPQPGQCSLPAAGVVLDPARPGLLRLCTHHHRELAASSVPPHSGRDGRPHSAGRQLDRHGDGAGDPASRAHGAAAAGEGAAIPASTAAFGAARRQAPVPAPREGRAALAVLAVHPAHGLRAGLPQREPGLHRRVLRHAERARLRAAPRATGSPPPP</sequence>
<protein>
    <submittedName>
        <fullName evidence="14">Potassium channel subfamily K member 4 isoform X1</fullName>
    </submittedName>
</protein>
<keyword evidence="5 11" id="KW-1133">Transmembrane helix</keyword>
<dbReference type="GO" id="GO:0034220">
    <property type="term" value="P:monoatomic ion transmembrane transport"/>
    <property type="evidence" value="ECO:0007669"/>
    <property type="project" value="UniProtKB-KW"/>
</dbReference>
<evidence type="ECO:0000256" key="3">
    <source>
        <dbReference type="ARBA" id="ARBA00022692"/>
    </source>
</evidence>
<feature type="transmembrane region" description="Helical" evidence="11">
    <location>
        <begin position="208"/>
        <end position="229"/>
    </location>
</feature>
<dbReference type="PANTHER" id="PTHR11003">
    <property type="entry name" value="POTASSIUM CHANNEL, SUBFAMILY K"/>
    <property type="match status" value="1"/>
</dbReference>
<accession>A0ABM5AHZ2</accession>
<keyword evidence="13" id="KW-1185">Reference proteome</keyword>
<evidence type="ECO:0000259" key="12">
    <source>
        <dbReference type="Pfam" id="PF07885"/>
    </source>
</evidence>
<keyword evidence="6 9" id="KW-0406">Ion transport</keyword>
<feature type="domain" description="Potassium channel" evidence="12">
    <location>
        <begin position="219"/>
        <end position="267"/>
    </location>
</feature>
<evidence type="ECO:0000256" key="10">
    <source>
        <dbReference type="SAM" id="MobiDB-lite"/>
    </source>
</evidence>
<comment type="subcellular location">
    <subcellularLocation>
        <location evidence="1">Membrane</location>
        <topology evidence="1">Multi-pass membrane protein</topology>
    </subcellularLocation>
</comment>
<evidence type="ECO:0000313" key="13">
    <source>
        <dbReference type="Proteomes" id="UP001652641"/>
    </source>
</evidence>
<reference evidence="14" key="1">
    <citation type="submission" date="2025-08" db="UniProtKB">
        <authorList>
            <consortium name="RefSeq"/>
        </authorList>
    </citation>
    <scope>IDENTIFICATION</scope>
    <source>
        <tissue evidence="14">Cell line</tissue>
    </source>
</reference>